<evidence type="ECO:0000313" key="3">
    <source>
        <dbReference type="Proteomes" id="UP001187192"/>
    </source>
</evidence>
<dbReference type="Gramene" id="FCD_00030981-RA">
    <property type="protein sequence ID" value="FCD_00030981-RA:cds"/>
    <property type="gene ID" value="FCD_00030981"/>
</dbReference>
<dbReference type="AlphaFoldDB" id="A0AA88J9K2"/>
<comment type="caution">
    <text evidence="2">The sequence shown here is derived from an EMBL/GenBank/DDBJ whole genome shotgun (WGS) entry which is preliminary data.</text>
</comment>
<reference evidence="2" key="1">
    <citation type="submission" date="2023-07" db="EMBL/GenBank/DDBJ databases">
        <title>draft genome sequence of fig (Ficus carica).</title>
        <authorList>
            <person name="Takahashi T."/>
            <person name="Nishimura K."/>
        </authorList>
    </citation>
    <scope>NUCLEOTIDE SEQUENCE</scope>
</reference>
<feature type="compositionally biased region" description="Basic and acidic residues" evidence="1">
    <location>
        <begin position="1"/>
        <end position="21"/>
    </location>
</feature>
<evidence type="ECO:0000313" key="2">
    <source>
        <dbReference type="EMBL" id="GMN66229.1"/>
    </source>
</evidence>
<feature type="region of interest" description="Disordered" evidence="1">
    <location>
        <begin position="1"/>
        <end position="43"/>
    </location>
</feature>
<protein>
    <submittedName>
        <fullName evidence="2">Uncharacterized protein</fullName>
    </submittedName>
</protein>
<name>A0AA88J9K2_FICCA</name>
<feature type="compositionally biased region" description="Basic and acidic residues" evidence="1">
    <location>
        <begin position="28"/>
        <end position="43"/>
    </location>
</feature>
<proteinExistence type="predicted"/>
<keyword evidence="3" id="KW-1185">Reference proteome</keyword>
<evidence type="ECO:0000256" key="1">
    <source>
        <dbReference type="SAM" id="MobiDB-lite"/>
    </source>
</evidence>
<gene>
    <name evidence="2" type="ORF">TIFTF001_035298</name>
</gene>
<dbReference type="EMBL" id="BTGU01000302">
    <property type="protein sequence ID" value="GMN66229.1"/>
    <property type="molecule type" value="Genomic_DNA"/>
</dbReference>
<accession>A0AA88J9K2</accession>
<sequence length="43" mass="4913">MQEKSNKDNEDRTNADEDRICAAENDEEKSPKENEEDLADKGT</sequence>
<dbReference type="Proteomes" id="UP001187192">
    <property type="component" value="Unassembled WGS sequence"/>
</dbReference>
<organism evidence="2 3">
    <name type="scientific">Ficus carica</name>
    <name type="common">Common fig</name>
    <dbReference type="NCBI Taxonomy" id="3494"/>
    <lineage>
        <taxon>Eukaryota</taxon>
        <taxon>Viridiplantae</taxon>
        <taxon>Streptophyta</taxon>
        <taxon>Embryophyta</taxon>
        <taxon>Tracheophyta</taxon>
        <taxon>Spermatophyta</taxon>
        <taxon>Magnoliopsida</taxon>
        <taxon>eudicotyledons</taxon>
        <taxon>Gunneridae</taxon>
        <taxon>Pentapetalae</taxon>
        <taxon>rosids</taxon>
        <taxon>fabids</taxon>
        <taxon>Rosales</taxon>
        <taxon>Moraceae</taxon>
        <taxon>Ficeae</taxon>
        <taxon>Ficus</taxon>
    </lineage>
</organism>